<sequence>MFTQNDFWKILELLTKGEVEDLDTITKAIAESERSKTQSYFETIVDQICFRTSDQLRLRELLINWYSSIKSLITISKSSSDVFSLPSAYLDELFRSFGYPCNLDRLTNLTKAYFFLDLVNMYKVKGTPFDLYKVLNYYGLGEIDIVEFWLMKNEKSNLVFRAKEVYPDSNIYKIPVTDIPFETLIKNDPHWLLTKETILRKNKTSIINLPSKSPYFAIRARNLITNLLKGILVLMNELHKEYEEWESTGTLEIRDIEITHLKIRVSLLELFLSCCYIFKKMYDEKYGSDKIIDLSRYLCYNGELTDFNDIYQEYDSYIYTRPNTRTEQKEKLEEFTNLFYRPMTENFLRSDTNIGDLLYQINPSLKLTLDEWPDFDRQTILFSYLINDLSDWLKYTANMDSPYLTNWIYGNIFDDLKEVINFFKPYRARLAGILDTLLFDARLGNTIIVEDDLKKIEVTQRIVDFNTPNSIPCCIYPEMECEDSTATFYSRETYDCGSKFDIGSCDDRADYDFNITEEIYDVYICRPYDEQYYVGGGVVRNYFYPPPSS</sequence>
<protein>
    <submittedName>
        <fullName evidence="1">Uncharacterized protein</fullName>
    </submittedName>
</protein>
<name>A0A1V5ZLV6_9BACT</name>
<evidence type="ECO:0000313" key="1">
    <source>
        <dbReference type="EMBL" id="OQB41036.1"/>
    </source>
</evidence>
<organism evidence="1">
    <name type="scientific">candidate division CPR1 bacterium ADurb.Bin160</name>
    <dbReference type="NCBI Taxonomy" id="1852826"/>
    <lineage>
        <taxon>Bacteria</taxon>
        <taxon>candidate division CPR1</taxon>
    </lineage>
</organism>
<dbReference type="Proteomes" id="UP000485621">
    <property type="component" value="Unassembled WGS sequence"/>
</dbReference>
<gene>
    <name evidence="1" type="ORF">BWY04_01066</name>
</gene>
<proteinExistence type="predicted"/>
<comment type="caution">
    <text evidence="1">The sequence shown here is derived from an EMBL/GenBank/DDBJ whole genome shotgun (WGS) entry which is preliminary data.</text>
</comment>
<reference evidence="1" key="1">
    <citation type="submission" date="2017-02" db="EMBL/GenBank/DDBJ databases">
        <title>Delving into the versatile metabolic prowess of the omnipresent phylum Bacteroidetes.</title>
        <authorList>
            <person name="Nobu M.K."/>
            <person name="Mei R."/>
            <person name="Narihiro T."/>
            <person name="Kuroda K."/>
            <person name="Liu W.-T."/>
        </authorList>
    </citation>
    <scope>NUCLEOTIDE SEQUENCE</scope>
    <source>
        <strain evidence="1">ADurb.Bin160</strain>
    </source>
</reference>
<dbReference type="AlphaFoldDB" id="A0A1V5ZLV6"/>
<dbReference type="EMBL" id="MWDB01000025">
    <property type="protein sequence ID" value="OQB41036.1"/>
    <property type="molecule type" value="Genomic_DNA"/>
</dbReference>
<accession>A0A1V5ZLV6</accession>